<dbReference type="EMBL" id="KK914581">
    <property type="protein sequence ID" value="KDP32516.1"/>
    <property type="molecule type" value="Genomic_DNA"/>
</dbReference>
<dbReference type="OrthoDB" id="1644512at2759"/>
<reference evidence="1 2" key="1">
    <citation type="journal article" date="2014" name="PLoS ONE">
        <title>Global Analysis of Gene Expression Profiles in Physic Nut (Jatropha curcas L.) Seedlings Exposed to Salt Stress.</title>
        <authorList>
            <person name="Zhang L."/>
            <person name="Zhang C."/>
            <person name="Wu P."/>
            <person name="Chen Y."/>
            <person name="Li M."/>
            <person name="Jiang H."/>
            <person name="Wu G."/>
        </authorList>
    </citation>
    <scope>NUCLEOTIDE SEQUENCE [LARGE SCALE GENOMIC DNA]</scope>
    <source>
        <strain evidence="2">cv. GZQX0401</strain>
        <tissue evidence="1">Young leaves</tissue>
    </source>
</reference>
<gene>
    <name evidence="1" type="ORF">JCGZ_14719</name>
</gene>
<accession>A0A067K8E5</accession>
<name>A0A067K8E5_JATCU</name>
<keyword evidence="2" id="KW-1185">Reference proteome</keyword>
<organism evidence="1 2">
    <name type="scientific">Jatropha curcas</name>
    <name type="common">Barbados nut</name>
    <dbReference type="NCBI Taxonomy" id="180498"/>
    <lineage>
        <taxon>Eukaryota</taxon>
        <taxon>Viridiplantae</taxon>
        <taxon>Streptophyta</taxon>
        <taxon>Embryophyta</taxon>
        <taxon>Tracheophyta</taxon>
        <taxon>Spermatophyta</taxon>
        <taxon>Magnoliopsida</taxon>
        <taxon>eudicotyledons</taxon>
        <taxon>Gunneridae</taxon>
        <taxon>Pentapetalae</taxon>
        <taxon>rosids</taxon>
        <taxon>fabids</taxon>
        <taxon>Malpighiales</taxon>
        <taxon>Euphorbiaceae</taxon>
        <taxon>Crotonoideae</taxon>
        <taxon>Jatropheae</taxon>
        <taxon>Jatropha</taxon>
    </lineage>
</organism>
<evidence type="ECO:0000313" key="2">
    <source>
        <dbReference type="Proteomes" id="UP000027138"/>
    </source>
</evidence>
<dbReference type="STRING" id="180498.A0A067K8E5"/>
<dbReference type="AlphaFoldDB" id="A0A067K8E5"/>
<proteinExistence type="predicted"/>
<sequence>MDSLEVTAFDSDPGNINDVLTNDLGTPGPGEIDDISTNKISDLSTEENTVLEKSNIPEALELIAPEEKELLHASIPGEFIDWHENSFNDILTVVSCSNPISVAGHDSHGSNALSSSISAPVASRDREVAETGSTCSNNVLSLESAGWFSQFYILAFLLYLVEEEPVECAYEVNYLIMCLVLSH</sequence>
<protein>
    <submittedName>
        <fullName evidence="1">Uncharacterized protein</fullName>
    </submittedName>
</protein>
<evidence type="ECO:0000313" key="1">
    <source>
        <dbReference type="EMBL" id="KDP32516.1"/>
    </source>
</evidence>
<dbReference type="Proteomes" id="UP000027138">
    <property type="component" value="Unassembled WGS sequence"/>
</dbReference>